<evidence type="ECO:0000256" key="1">
    <source>
        <dbReference type="ARBA" id="ARBA00023015"/>
    </source>
</evidence>
<dbReference type="RefSeq" id="WP_085175260.1">
    <property type="nucleotide sequence ID" value="NZ_JAPQYE010000004.1"/>
</dbReference>
<feature type="domain" description="HTH tetR-type" evidence="5">
    <location>
        <begin position="7"/>
        <end position="67"/>
    </location>
</feature>
<dbReference type="InterPro" id="IPR009057">
    <property type="entry name" value="Homeodomain-like_sf"/>
</dbReference>
<keyword evidence="3" id="KW-0804">Transcription</keyword>
<dbReference type="GO" id="GO:0045892">
    <property type="term" value="P:negative regulation of DNA-templated transcription"/>
    <property type="evidence" value="ECO:0007669"/>
    <property type="project" value="InterPro"/>
</dbReference>
<feature type="DNA-binding region" description="H-T-H motif" evidence="4">
    <location>
        <begin position="30"/>
        <end position="49"/>
    </location>
</feature>
<dbReference type="AlphaFoldDB" id="A0A1X1WMH5"/>
<evidence type="ECO:0000256" key="3">
    <source>
        <dbReference type="ARBA" id="ARBA00023163"/>
    </source>
</evidence>
<accession>A0A1X1WMH5</accession>
<evidence type="ECO:0000313" key="8">
    <source>
        <dbReference type="Proteomes" id="UP000193622"/>
    </source>
</evidence>
<dbReference type="InterPro" id="IPR004111">
    <property type="entry name" value="Repressor_TetR_C"/>
</dbReference>
<evidence type="ECO:0000313" key="9">
    <source>
        <dbReference type="Proteomes" id="UP001084650"/>
    </source>
</evidence>
<dbReference type="Proteomes" id="UP001084650">
    <property type="component" value="Unassembled WGS sequence"/>
</dbReference>
<gene>
    <name evidence="7" type="ORF">AWC12_15790</name>
    <name evidence="6" type="ORF">OY187_11585</name>
</gene>
<dbReference type="PROSITE" id="PS50977">
    <property type="entry name" value="HTH_TETR_2"/>
    <property type="match status" value="1"/>
</dbReference>
<dbReference type="Proteomes" id="UP000193622">
    <property type="component" value="Unassembled WGS sequence"/>
</dbReference>
<evidence type="ECO:0000313" key="6">
    <source>
        <dbReference type="EMBL" id="MCZ0728691.1"/>
    </source>
</evidence>
<dbReference type="SUPFAM" id="SSF48498">
    <property type="entry name" value="Tetracyclin repressor-like, C-terminal domain"/>
    <property type="match status" value="1"/>
</dbReference>
<keyword evidence="1" id="KW-0805">Transcription regulation</keyword>
<evidence type="ECO:0000256" key="2">
    <source>
        <dbReference type="ARBA" id="ARBA00023125"/>
    </source>
</evidence>
<dbReference type="InterPro" id="IPR050109">
    <property type="entry name" value="HTH-type_TetR-like_transc_reg"/>
</dbReference>
<dbReference type="PANTHER" id="PTHR30055:SF151">
    <property type="entry name" value="TRANSCRIPTIONAL REGULATORY PROTEIN"/>
    <property type="match status" value="1"/>
</dbReference>
<sequence length="210" mass="22689">MTRGRSPLRRDLIVDAAITLIDEHGLERFSMPKLAAVLSVRTSALYRHFADREALLAAIAREVSAGDDPPAAVSAGAEWTEFFVAQAMQLRRRILRHPACAPLIIQFMPKEGVFDQYEVLCQFLAAAGVPAGYHVRIVDALTALTIGAAVLAESAADYTPEGRGPTPDAEKHPALTRALTAIGDATADDLFAGFVRTYLQTILVEMATED</sequence>
<keyword evidence="9" id="KW-1185">Reference proteome</keyword>
<evidence type="ECO:0000313" key="7">
    <source>
        <dbReference type="EMBL" id="ORV87816.1"/>
    </source>
</evidence>
<dbReference type="Pfam" id="PF02909">
    <property type="entry name" value="TetR_C_1"/>
    <property type="match status" value="1"/>
</dbReference>
<dbReference type="GO" id="GO:0003700">
    <property type="term" value="F:DNA-binding transcription factor activity"/>
    <property type="evidence" value="ECO:0007669"/>
    <property type="project" value="TreeGrafter"/>
</dbReference>
<dbReference type="Gene3D" id="1.10.357.10">
    <property type="entry name" value="Tetracycline Repressor, domain 2"/>
    <property type="match status" value="1"/>
</dbReference>
<dbReference type="SUPFAM" id="SSF46689">
    <property type="entry name" value="Homeodomain-like"/>
    <property type="match status" value="1"/>
</dbReference>
<protein>
    <submittedName>
        <fullName evidence="6">TetR family transcriptional regulator</fullName>
    </submittedName>
</protein>
<dbReference type="PANTHER" id="PTHR30055">
    <property type="entry name" value="HTH-TYPE TRANSCRIPTIONAL REGULATOR RUTR"/>
    <property type="match status" value="1"/>
</dbReference>
<proteinExistence type="predicted"/>
<organism evidence="7 8">
    <name type="scientific">Mycolicibacterium iranicum</name>
    <name type="common">Mycobacterium iranicum</name>
    <dbReference type="NCBI Taxonomy" id="912594"/>
    <lineage>
        <taxon>Bacteria</taxon>
        <taxon>Bacillati</taxon>
        <taxon>Actinomycetota</taxon>
        <taxon>Actinomycetes</taxon>
        <taxon>Mycobacteriales</taxon>
        <taxon>Mycobacteriaceae</taxon>
        <taxon>Mycolicibacterium</taxon>
    </lineage>
</organism>
<dbReference type="Pfam" id="PF00440">
    <property type="entry name" value="TetR_N"/>
    <property type="match status" value="1"/>
</dbReference>
<reference evidence="6" key="2">
    <citation type="submission" date="2022-12" db="EMBL/GenBank/DDBJ databases">
        <title>Whole genome sequence of Mycolicibacterium iranicum strain SBH312.</title>
        <authorList>
            <person name="Jani J."/>
            <person name="Arifin Mustapha Z."/>
            <person name="Ahmed K."/>
            <person name="Kai Ling C."/>
        </authorList>
    </citation>
    <scope>NUCLEOTIDE SEQUENCE</scope>
    <source>
        <strain evidence="6">SBH312</strain>
    </source>
</reference>
<dbReference type="EMBL" id="JAPQYE010000004">
    <property type="protein sequence ID" value="MCZ0728691.1"/>
    <property type="molecule type" value="Genomic_DNA"/>
</dbReference>
<dbReference type="EMBL" id="LQPC01000030">
    <property type="protein sequence ID" value="ORV87816.1"/>
    <property type="molecule type" value="Genomic_DNA"/>
</dbReference>
<dbReference type="PRINTS" id="PR00455">
    <property type="entry name" value="HTHTETR"/>
</dbReference>
<keyword evidence="2 4" id="KW-0238">DNA-binding</keyword>
<evidence type="ECO:0000256" key="4">
    <source>
        <dbReference type="PROSITE-ProRule" id="PRU00335"/>
    </source>
</evidence>
<dbReference type="InterPro" id="IPR036271">
    <property type="entry name" value="Tet_transcr_reg_TetR-rel_C_sf"/>
</dbReference>
<name>A0A1X1WMH5_MYCIR</name>
<reference evidence="7 8" key="1">
    <citation type="submission" date="2016-01" db="EMBL/GenBank/DDBJ databases">
        <title>The new phylogeny of the genus Mycobacterium.</title>
        <authorList>
            <person name="Tarcisio F."/>
            <person name="Conor M."/>
            <person name="Antonella G."/>
            <person name="Elisabetta G."/>
            <person name="Giulia F.S."/>
            <person name="Sara T."/>
            <person name="Anna F."/>
            <person name="Clotilde B."/>
            <person name="Roberto B."/>
            <person name="Veronica D.S."/>
            <person name="Fabio R."/>
            <person name="Monica P."/>
            <person name="Olivier J."/>
            <person name="Enrico T."/>
            <person name="Nicola S."/>
        </authorList>
    </citation>
    <scope>NUCLEOTIDE SEQUENCE [LARGE SCALE GENOMIC DNA]</scope>
    <source>
        <strain evidence="7 8">DSM 45541</strain>
    </source>
</reference>
<dbReference type="InterPro" id="IPR001647">
    <property type="entry name" value="HTH_TetR"/>
</dbReference>
<comment type="caution">
    <text evidence="7">The sequence shown here is derived from an EMBL/GenBank/DDBJ whole genome shotgun (WGS) entry which is preliminary data.</text>
</comment>
<dbReference type="GO" id="GO:0000976">
    <property type="term" value="F:transcription cis-regulatory region binding"/>
    <property type="evidence" value="ECO:0007669"/>
    <property type="project" value="TreeGrafter"/>
</dbReference>
<evidence type="ECO:0000259" key="5">
    <source>
        <dbReference type="PROSITE" id="PS50977"/>
    </source>
</evidence>